<dbReference type="AlphaFoldDB" id="A0A449BMX8"/>
<keyword evidence="1" id="KW-1133">Transmembrane helix</keyword>
<reference evidence="3 4" key="1">
    <citation type="submission" date="2019-01" db="EMBL/GenBank/DDBJ databases">
        <authorList>
            <person name="Ramaprasad A."/>
        </authorList>
    </citation>
    <scope>NUCLEOTIDE SEQUENCE [LARGE SCALE GENOMIC DNA]</scope>
</reference>
<dbReference type="RefSeq" id="XP_037490100.1">
    <property type="nucleotide sequence ID" value="XM_037634721.1"/>
</dbReference>
<dbReference type="Pfam" id="PF00169">
    <property type="entry name" value="PH"/>
    <property type="match status" value="1"/>
</dbReference>
<name>A0A449BMX8_PLAVN</name>
<protein>
    <submittedName>
        <fullName evidence="3">PH domain-containing protein, putative</fullName>
    </submittedName>
</protein>
<proteinExistence type="predicted"/>
<sequence length="158" mass="19327">MFKMEIVNEGWVFKQSKYLKRLRKRYIILTKNFICSFKSEYYQGEKPTEILYLNKFTELTSMDDIKKIKSISTELGLEDIHLFNVCYNNRKILFVTMDKDEKNNWIRNNYIYRTARYLFFFSLFFIFFFAIFLFCFFSLFFAGHISKQMIRPTVLVNE</sequence>
<dbReference type="SMART" id="SM00233">
    <property type="entry name" value="PH"/>
    <property type="match status" value="1"/>
</dbReference>
<evidence type="ECO:0000313" key="3">
    <source>
        <dbReference type="EMBL" id="VEV54772.1"/>
    </source>
</evidence>
<dbReference type="SUPFAM" id="SSF50729">
    <property type="entry name" value="PH domain-like"/>
    <property type="match status" value="1"/>
</dbReference>
<accession>A0A449BMX8</accession>
<dbReference type="OrthoDB" id="185175at2759"/>
<keyword evidence="1" id="KW-0472">Membrane</keyword>
<keyword evidence="1" id="KW-0812">Transmembrane</keyword>
<feature type="domain" description="PH" evidence="2">
    <location>
        <begin position="5"/>
        <end position="114"/>
    </location>
</feature>
<dbReference type="VEuPathDB" id="PlasmoDB:PVVCY_0300440"/>
<dbReference type="KEGG" id="pvv:PVVCY_0300440"/>
<feature type="transmembrane region" description="Helical" evidence="1">
    <location>
        <begin position="117"/>
        <end position="142"/>
    </location>
</feature>
<dbReference type="InterPro" id="IPR011993">
    <property type="entry name" value="PH-like_dom_sf"/>
</dbReference>
<evidence type="ECO:0000313" key="4">
    <source>
        <dbReference type="Proteomes" id="UP000290582"/>
    </source>
</evidence>
<dbReference type="Proteomes" id="UP000290582">
    <property type="component" value="Chromosome PVVCY_03"/>
</dbReference>
<evidence type="ECO:0000256" key="1">
    <source>
        <dbReference type="SAM" id="Phobius"/>
    </source>
</evidence>
<dbReference type="GeneID" id="19962823"/>
<dbReference type="Gene3D" id="2.30.29.30">
    <property type="entry name" value="Pleckstrin-homology domain (PH domain)/Phosphotyrosine-binding domain (PTB)"/>
    <property type="match status" value="1"/>
</dbReference>
<evidence type="ECO:0000259" key="2">
    <source>
        <dbReference type="PROSITE" id="PS50003"/>
    </source>
</evidence>
<organism evidence="3 4">
    <name type="scientific">Plasmodium vinckei vinckei</name>
    <dbReference type="NCBI Taxonomy" id="54757"/>
    <lineage>
        <taxon>Eukaryota</taxon>
        <taxon>Sar</taxon>
        <taxon>Alveolata</taxon>
        <taxon>Apicomplexa</taxon>
        <taxon>Aconoidasida</taxon>
        <taxon>Haemosporida</taxon>
        <taxon>Plasmodiidae</taxon>
        <taxon>Plasmodium</taxon>
        <taxon>Plasmodium (Vinckeia)</taxon>
    </lineage>
</organism>
<gene>
    <name evidence="3" type="ORF">PVVCY_0300440</name>
</gene>
<dbReference type="PROSITE" id="PS50003">
    <property type="entry name" value="PH_DOMAIN"/>
    <property type="match status" value="1"/>
</dbReference>
<dbReference type="EMBL" id="LR215059">
    <property type="protein sequence ID" value="VEV54772.1"/>
    <property type="molecule type" value="Genomic_DNA"/>
</dbReference>
<dbReference type="InterPro" id="IPR001849">
    <property type="entry name" value="PH_domain"/>
</dbReference>